<dbReference type="InterPro" id="IPR029058">
    <property type="entry name" value="AB_hydrolase_fold"/>
</dbReference>
<accession>A0A8H6XYU5</accession>
<keyword evidence="4" id="KW-1185">Reference proteome</keyword>
<evidence type="ECO:0000313" key="4">
    <source>
        <dbReference type="Proteomes" id="UP000623467"/>
    </source>
</evidence>
<dbReference type="Proteomes" id="UP000623467">
    <property type="component" value="Unassembled WGS sequence"/>
</dbReference>
<dbReference type="Gene3D" id="3.40.50.1820">
    <property type="entry name" value="alpha/beta hydrolase"/>
    <property type="match status" value="1"/>
</dbReference>
<evidence type="ECO:0000259" key="2">
    <source>
        <dbReference type="Pfam" id="PF03959"/>
    </source>
</evidence>
<dbReference type="PANTHER" id="PTHR48070">
    <property type="entry name" value="ESTERASE OVCA2"/>
    <property type="match status" value="1"/>
</dbReference>
<dbReference type="AlphaFoldDB" id="A0A8H6XYU5"/>
<dbReference type="InterPro" id="IPR005645">
    <property type="entry name" value="FSH-like_dom"/>
</dbReference>
<gene>
    <name evidence="3" type="ORF">MSAN_01715400</name>
</gene>
<dbReference type="InterPro" id="IPR050593">
    <property type="entry name" value="LovG"/>
</dbReference>
<evidence type="ECO:0000256" key="1">
    <source>
        <dbReference type="ARBA" id="ARBA00022801"/>
    </source>
</evidence>
<dbReference type="GO" id="GO:0016787">
    <property type="term" value="F:hydrolase activity"/>
    <property type="evidence" value="ECO:0007669"/>
    <property type="project" value="UniProtKB-KW"/>
</dbReference>
<comment type="caution">
    <text evidence="3">The sequence shown here is derived from an EMBL/GenBank/DDBJ whole genome shotgun (WGS) entry which is preliminary data.</text>
</comment>
<dbReference type="EMBL" id="JACAZH010000016">
    <property type="protein sequence ID" value="KAF7349259.1"/>
    <property type="molecule type" value="Genomic_DNA"/>
</dbReference>
<sequence length="245" mass="27029">MADLSAGYKMCELHTSSIHPQLAFLMLNILVIHGYVQSAATVAHNTRKLRDVLDGVAVLHYVDGPPMPPNSSFSPASRPWWILGQSPASDPRWQEVVKWWSNELSEHQYDGVIGLSQGSAMAALLLSMVAFFNSTHFAELTICRSTTPNVSRDSAPTKKQDFKFGIFCSGFVSHGSPHAEIYGIPDIPTLHTVDDADTIVRPAQTIELQEKCNQSVLYRHNEGHAIPVEGNFPAVFREFILNATA</sequence>
<dbReference type="PANTHER" id="PTHR48070:SF6">
    <property type="entry name" value="ESTERASE OVCA2"/>
    <property type="match status" value="1"/>
</dbReference>
<dbReference type="OrthoDB" id="2094269at2759"/>
<keyword evidence="1" id="KW-0378">Hydrolase</keyword>
<organism evidence="3 4">
    <name type="scientific">Mycena sanguinolenta</name>
    <dbReference type="NCBI Taxonomy" id="230812"/>
    <lineage>
        <taxon>Eukaryota</taxon>
        <taxon>Fungi</taxon>
        <taxon>Dikarya</taxon>
        <taxon>Basidiomycota</taxon>
        <taxon>Agaricomycotina</taxon>
        <taxon>Agaricomycetes</taxon>
        <taxon>Agaricomycetidae</taxon>
        <taxon>Agaricales</taxon>
        <taxon>Marasmiineae</taxon>
        <taxon>Mycenaceae</taxon>
        <taxon>Mycena</taxon>
    </lineage>
</organism>
<evidence type="ECO:0000313" key="3">
    <source>
        <dbReference type="EMBL" id="KAF7349259.1"/>
    </source>
</evidence>
<dbReference type="SUPFAM" id="SSF53474">
    <property type="entry name" value="alpha/beta-Hydrolases"/>
    <property type="match status" value="1"/>
</dbReference>
<dbReference type="Pfam" id="PF03959">
    <property type="entry name" value="FSH1"/>
    <property type="match status" value="1"/>
</dbReference>
<reference evidence="3" key="1">
    <citation type="submission" date="2020-05" db="EMBL/GenBank/DDBJ databases">
        <title>Mycena genomes resolve the evolution of fungal bioluminescence.</title>
        <authorList>
            <person name="Tsai I.J."/>
        </authorList>
    </citation>
    <scope>NUCLEOTIDE SEQUENCE</scope>
    <source>
        <strain evidence="3">160909Yilan</strain>
    </source>
</reference>
<dbReference type="GO" id="GO:0005737">
    <property type="term" value="C:cytoplasm"/>
    <property type="evidence" value="ECO:0007669"/>
    <property type="project" value="TreeGrafter"/>
</dbReference>
<name>A0A8H6XYU5_9AGAR</name>
<proteinExistence type="predicted"/>
<protein>
    <submittedName>
        <fullName evidence="3">FSH1 domain-containing protein</fullName>
    </submittedName>
</protein>
<dbReference type="GO" id="GO:0005634">
    <property type="term" value="C:nucleus"/>
    <property type="evidence" value="ECO:0007669"/>
    <property type="project" value="TreeGrafter"/>
</dbReference>
<feature type="domain" description="Serine hydrolase" evidence="2">
    <location>
        <begin position="28"/>
        <end position="229"/>
    </location>
</feature>